<dbReference type="Proteomes" id="UP001054945">
    <property type="component" value="Unassembled WGS sequence"/>
</dbReference>
<accession>A0AAV4WFI9</accession>
<protein>
    <submittedName>
        <fullName evidence="1">Uncharacterized protein</fullName>
    </submittedName>
</protein>
<evidence type="ECO:0000313" key="1">
    <source>
        <dbReference type="EMBL" id="GIY81580.1"/>
    </source>
</evidence>
<keyword evidence="2" id="KW-1185">Reference proteome</keyword>
<sequence>MFKQKLNQTLLSPKTYFNITEDWCCSQDQKNAFPSRRRKEKSKSNSPLTFLNTGHFLCSNKPCRLNAYIITLSPHKFPTPLHHVIHSCPMVHSCTFPPCPPPPLFRPTDVPISGKSGRPQPLPILCQIRRGRLLPSFGRGSRLSIPLLLVFPYLLRP</sequence>
<organism evidence="1 2">
    <name type="scientific">Caerostris extrusa</name>
    <name type="common">Bark spider</name>
    <name type="synonym">Caerostris bankana</name>
    <dbReference type="NCBI Taxonomy" id="172846"/>
    <lineage>
        <taxon>Eukaryota</taxon>
        <taxon>Metazoa</taxon>
        <taxon>Ecdysozoa</taxon>
        <taxon>Arthropoda</taxon>
        <taxon>Chelicerata</taxon>
        <taxon>Arachnida</taxon>
        <taxon>Araneae</taxon>
        <taxon>Araneomorphae</taxon>
        <taxon>Entelegynae</taxon>
        <taxon>Araneoidea</taxon>
        <taxon>Araneidae</taxon>
        <taxon>Caerostris</taxon>
    </lineage>
</organism>
<proteinExistence type="predicted"/>
<comment type="caution">
    <text evidence="1">The sequence shown here is derived from an EMBL/GenBank/DDBJ whole genome shotgun (WGS) entry which is preliminary data.</text>
</comment>
<gene>
    <name evidence="1" type="ORF">CEXT_776711</name>
</gene>
<reference evidence="1 2" key="1">
    <citation type="submission" date="2021-06" db="EMBL/GenBank/DDBJ databases">
        <title>Caerostris extrusa draft genome.</title>
        <authorList>
            <person name="Kono N."/>
            <person name="Arakawa K."/>
        </authorList>
    </citation>
    <scope>NUCLEOTIDE SEQUENCE [LARGE SCALE GENOMIC DNA]</scope>
</reference>
<dbReference type="AlphaFoldDB" id="A0AAV4WFI9"/>
<evidence type="ECO:0000313" key="2">
    <source>
        <dbReference type="Proteomes" id="UP001054945"/>
    </source>
</evidence>
<name>A0AAV4WFI9_CAEEX</name>
<dbReference type="EMBL" id="BPLR01016143">
    <property type="protein sequence ID" value="GIY81580.1"/>
    <property type="molecule type" value="Genomic_DNA"/>
</dbReference>